<keyword evidence="3 6" id="KW-0347">Helicase</keyword>
<comment type="caution">
    <text evidence="8">The sequence shown here is derived from an EMBL/GenBank/DDBJ whole genome shotgun (WGS) entry which is preliminary data.</text>
</comment>
<name>A0ABM9FDL7_9ENTR</name>
<keyword evidence="9" id="KW-1185">Reference proteome</keyword>
<reference evidence="8" key="1">
    <citation type="submission" date="2022-05" db="EMBL/GenBank/DDBJ databases">
        <authorList>
            <person name="Blom J."/>
        </authorList>
    </citation>
    <scope>NUCLEOTIDE SEQUENCE</scope>
    <source>
        <strain evidence="8">Type strain: CPO20170097</strain>
    </source>
</reference>
<keyword evidence="4 6" id="KW-0067">ATP-binding</keyword>
<dbReference type="PANTHER" id="PTHR11070:SF2">
    <property type="entry name" value="ATP-DEPENDENT DNA HELICASE SRS2"/>
    <property type="match status" value="1"/>
</dbReference>
<dbReference type="EMBL" id="CALSBS010000021">
    <property type="protein sequence ID" value="CAH6661300.1"/>
    <property type="molecule type" value="Genomic_DNA"/>
</dbReference>
<dbReference type="SUPFAM" id="SSF52540">
    <property type="entry name" value="P-loop containing nucleoside triphosphate hydrolases"/>
    <property type="match status" value="1"/>
</dbReference>
<dbReference type="Gene3D" id="3.40.50.300">
    <property type="entry name" value="P-loop containing nucleotide triphosphate hydrolases"/>
    <property type="match status" value="2"/>
</dbReference>
<evidence type="ECO:0000256" key="1">
    <source>
        <dbReference type="ARBA" id="ARBA00022741"/>
    </source>
</evidence>
<sequence>MTIKQTEEILDSNIHNYLTGTQKHSFLLYAGAGSGKTRTLVNVLEMILKSHSEEFRLRGKRIAVITYTNAACDEIKRRVKFNKLIDVSTIHSFLWELIRHHSSDIKSWLMENIAAEIADLRDKQSRTTRVSQASLERERKIVSKEKRLQNLSDVYKFTYNPTGDNRTKDSLNHSEVIKLGSYFLDRKYTMQKILVNRHPILLIDESQDTNKLLMNALLEVEKNNRDTFSVGLLGDMMQRIYSDGKSDLEACLDEHWKKPEKSINYRSPKRVVALINLIRSQVDNHKQKAREDAEEGYVRIFIKECHSDNKDRDESFVKKRMREITLDDDWENHDSLVNTLILEHHMAATRMGFIDMFTPLYQIERLKTGLLEGSLGNINFICGIVSPLISACIKNDTFTITNILRTNAPLLKREHLLKNTNNTSPLTQIRNSLDMLKSFISTNPELITINLLHKINEIKLLDVPDSIQEILESNDNSQDDIIEAWQKAFSSPLCQFDKYYNYVKGKTNIDTHQGVKGLEFPRVLVLIDDSEAKGFMFSYDKLFGVKEKTKTDLDNEKEGKDTSEDRTRRLFYVTCSRAQKSLAILAYTDNTEMLRKNLLHKGWFDSSEIEII</sequence>
<feature type="binding site" evidence="6">
    <location>
        <begin position="30"/>
        <end position="37"/>
    </location>
    <ligand>
        <name>ATP</name>
        <dbReference type="ChEBI" id="CHEBI:30616"/>
    </ligand>
</feature>
<keyword evidence="2 6" id="KW-0378">Hydrolase</keyword>
<dbReference type="RefSeq" id="WP_000153207.1">
    <property type="nucleotide sequence ID" value="NZ_CALSBS010000021.1"/>
</dbReference>
<gene>
    <name evidence="8" type="ORF">FBBNIHIM_19515</name>
</gene>
<evidence type="ECO:0000256" key="3">
    <source>
        <dbReference type="ARBA" id="ARBA00022806"/>
    </source>
</evidence>
<protein>
    <recommendedName>
        <fullName evidence="5">DNA 3'-5' helicase II</fullName>
    </recommendedName>
</protein>
<dbReference type="Proteomes" id="UP001152651">
    <property type="component" value="Unassembled WGS sequence"/>
</dbReference>
<evidence type="ECO:0000313" key="9">
    <source>
        <dbReference type="Proteomes" id="UP001152651"/>
    </source>
</evidence>
<accession>A0ABM9FDL7</accession>
<evidence type="ECO:0000256" key="2">
    <source>
        <dbReference type="ARBA" id="ARBA00022801"/>
    </source>
</evidence>
<evidence type="ECO:0000256" key="6">
    <source>
        <dbReference type="PROSITE-ProRule" id="PRU00560"/>
    </source>
</evidence>
<proteinExistence type="predicted"/>
<dbReference type="PROSITE" id="PS51198">
    <property type="entry name" value="UVRD_HELICASE_ATP_BIND"/>
    <property type="match status" value="1"/>
</dbReference>
<dbReference type="PANTHER" id="PTHR11070">
    <property type="entry name" value="UVRD / RECB / PCRA DNA HELICASE FAMILY MEMBER"/>
    <property type="match status" value="1"/>
</dbReference>
<evidence type="ECO:0000256" key="5">
    <source>
        <dbReference type="ARBA" id="ARBA00034923"/>
    </source>
</evidence>
<feature type="domain" description="UvrD-like helicase ATP-binding" evidence="7">
    <location>
        <begin position="9"/>
        <end position="281"/>
    </location>
</feature>
<dbReference type="Pfam" id="PF00580">
    <property type="entry name" value="UvrD-helicase"/>
    <property type="match status" value="1"/>
</dbReference>
<dbReference type="InterPro" id="IPR000212">
    <property type="entry name" value="DNA_helicase_UvrD/REP"/>
</dbReference>
<evidence type="ECO:0000313" key="8">
    <source>
        <dbReference type="EMBL" id="CAH6661300.1"/>
    </source>
</evidence>
<evidence type="ECO:0000256" key="4">
    <source>
        <dbReference type="ARBA" id="ARBA00022840"/>
    </source>
</evidence>
<organism evidence="8 9">
    <name type="scientific">Pseudocitrobacter vendiensis</name>
    <dbReference type="NCBI Taxonomy" id="2488306"/>
    <lineage>
        <taxon>Bacteria</taxon>
        <taxon>Pseudomonadati</taxon>
        <taxon>Pseudomonadota</taxon>
        <taxon>Gammaproteobacteria</taxon>
        <taxon>Enterobacterales</taxon>
        <taxon>Enterobacteriaceae</taxon>
        <taxon>Pseudocitrobacter</taxon>
    </lineage>
</organism>
<keyword evidence="1 6" id="KW-0547">Nucleotide-binding</keyword>
<evidence type="ECO:0000259" key="7">
    <source>
        <dbReference type="PROSITE" id="PS51198"/>
    </source>
</evidence>
<dbReference type="InterPro" id="IPR027417">
    <property type="entry name" value="P-loop_NTPase"/>
</dbReference>
<dbReference type="GO" id="GO:0004386">
    <property type="term" value="F:helicase activity"/>
    <property type="evidence" value="ECO:0007669"/>
    <property type="project" value="UniProtKB-KW"/>
</dbReference>
<dbReference type="InterPro" id="IPR014016">
    <property type="entry name" value="UvrD-like_ATP-bd"/>
</dbReference>